<dbReference type="InterPro" id="IPR037171">
    <property type="entry name" value="NagB/RpiA_transferase-like"/>
</dbReference>
<evidence type="ECO:0000256" key="5">
    <source>
        <dbReference type="RuleBase" id="RU361279"/>
    </source>
</evidence>
<comment type="catalytic activity">
    <reaction evidence="5">
        <text>(6S)-5-formyl-5,6,7,8-tetrahydrofolate + ATP = (6R)-5,10-methenyltetrahydrofolate + ADP + phosphate</text>
        <dbReference type="Rhea" id="RHEA:10488"/>
        <dbReference type="ChEBI" id="CHEBI:30616"/>
        <dbReference type="ChEBI" id="CHEBI:43474"/>
        <dbReference type="ChEBI" id="CHEBI:57455"/>
        <dbReference type="ChEBI" id="CHEBI:57457"/>
        <dbReference type="ChEBI" id="CHEBI:456216"/>
        <dbReference type="EC" id="6.3.3.2"/>
    </reaction>
</comment>
<dbReference type="GO" id="GO:0046872">
    <property type="term" value="F:metal ion binding"/>
    <property type="evidence" value="ECO:0007669"/>
    <property type="project" value="UniProtKB-KW"/>
</dbReference>
<dbReference type="GO" id="GO:0005524">
    <property type="term" value="F:ATP binding"/>
    <property type="evidence" value="ECO:0007669"/>
    <property type="project" value="UniProtKB-KW"/>
</dbReference>
<evidence type="ECO:0000313" key="7">
    <source>
        <dbReference type="Proteomes" id="UP000075320"/>
    </source>
</evidence>
<dbReference type="NCBIfam" id="TIGR02727">
    <property type="entry name" value="MTHFS_bact"/>
    <property type="match status" value="1"/>
</dbReference>
<dbReference type="Pfam" id="PF01812">
    <property type="entry name" value="5-FTHF_cyc-lig"/>
    <property type="match status" value="1"/>
</dbReference>
<keyword evidence="2 4" id="KW-0547">Nucleotide-binding</keyword>
<keyword evidence="5" id="KW-0460">Magnesium</keyword>
<comment type="similarity">
    <text evidence="1 5">Belongs to the 5-formyltetrahydrofolate cyclo-ligase family.</text>
</comment>
<dbReference type="SUPFAM" id="SSF100950">
    <property type="entry name" value="NagB/RpiA/CoA transferase-like"/>
    <property type="match status" value="1"/>
</dbReference>
<keyword evidence="6" id="KW-0436">Ligase</keyword>
<accession>A0A150WF83</accession>
<protein>
    <recommendedName>
        <fullName evidence="5">5-formyltetrahydrofolate cyclo-ligase</fullName>
        <ecNumber evidence="5">6.3.3.2</ecNumber>
    </recommendedName>
</protein>
<dbReference type="EC" id="6.3.3.2" evidence="5"/>
<evidence type="ECO:0000313" key="6">
    <source>
        <dbReference type="EMBL" id="KYG61630.1"/>
    </source>
</evidence>
<dbReference type="Proteomes" id="UP000075320">
    <property type="component" value="Unassembled WGS sequence"/>
</dbReference>
<evidence type="ECO:0000256" key="2">
    <source>
        <dbReference type="ARBA" id="ARBA00022741"/>
    </source>
</evidence>
<dbReference type="PANTHER" id="PTHR23407">
    <property type="entry name" value="ATPASE INHIBITOR/5-FORMYLTETRAHYDROFOLATE CYCLO-LIGASE"/>
    <property type="match status" value="1"/>
</dbReference>
<evidence type="ECO:0000256" key="3">
    <source>
        <dbReference type="ARBA" id="ARBA00022840"/>
    </source>
</evidence>
<dbReference type="OrthoDB" id="9801938at2"/>
<name>A0A150WF83_BDEBC</name>
<gene>
    <name evidence="6" type="ORF">AZI86_18185</name>
</gene>
<comment type="cofactor">
    <cofactor evidence="5">
        <name>Mg(2+)</name>
        <dbReference type="ChEBI" id="CHEBI:18420"/>
    </cofactor>
</comment>
<dbReference type="GO" id="GO:0009396">
    <property type="term" value="P:folic acid-containing compound biosynthetic process"/>
    <property type="evidence" value="ECO:0007669"/>
    <property type="project" value="TreeGrafter"/>
</dbReference>
<keyword evidence="3 4" id="KW-0067">ATP-binding</keyword>
<dbReference type="EMBL" id="LUKE01000006">
    <property type="protein sequence ID" value="KYG61630.1"/>
    <property type="molecule type" value="Genomic_DNA"/>
</dbReference>
<dbReference type="GO" id="GO:0035999">
    <property type="term" value="P:tetrahydrofolate interconversion"/>
    <property type="evidence" value="ECO:0007669"/>
    <property type="project" value="TreeGrafter"/>
</dbReference>
<feature type="binding site" evidence="4">
    <location>
        <begin position="132"/>
        <end position="140"/>
    </location>
    <ligand>
        <name>ATP</name>
        <dbReference type="ChEBI" id="CHEBI:30616"/>
    </ligand>
</feature>
<dbReference type="Gene3D" id="3.40.50.10420">
    <property type="entry name" value="NagB/RpiA/CoA transferase-like"/>
    <property type="match status" value="1"/>
</dbReference>
<dbReference type="PANTHER" id="PTHR23407:SF1">
    <property type="entry name" value="5-FORMYLTETRAHYDROFOLATE CYCLO-LIGASE"/>
    <property type="match status" value="1"/>
</dbReference>
<evidence type="ECO:0000256" key="4">
    <source>
        <dbReference type="PIRSR" id="PIRSR006806-1"/>
    </source>
</evidence>
<dbReference type="InterPro" id="IPR002698">
    <property type="entry name" value="FTHF_cligase"/>
</dbReference>
<sequence length="195" mass="21955">MECPLNRNWNSKKECRSFFKSLCAQEFAQGLAQNQQQLNQALQGFMLKQSGTWGAYRALKEEASVEEVFKISRVTWAFPKMIEGALEFYLGQDFTPGFYGVMEPSAQSPKVAVTDLQGVLVPGLVFNKNGNRLGKGKGFYDKTLETYRGIKVGICFDFQISPDTLPTEAHDVKVDYLITESGVVACRDFHKEDQE</sequence>
<proteinExistence type="inferred from homology"/>
<comment type="caution">
    <text evidence="6">The sequence shown here is derived from an EMBL/GenBank/DDBJ whole genome shotgun (WGS) entry which is preliminary data.</text>
</comment>
<dbReference type="InterPro" id="IPR024185">
    <property type="entry name" value="FTHF_cligase-like_sf"/>
</dbReference>
<dbReference type="PIRSF" id="PIRSF006806">
    <property type="entry name" value="FTHF_cligase"/>
    <property type="match status" value="1"/>
</dbReference>
<dbReference type="GO" id="GO:0030272">
    <property type="term" value="F:5-formyltetrahydrofolate cyclo-ligase activity"/>
    <property type="evidence" value="ECO:0007669"/>
    <property type="project" value="UniProtKB-EC"/>
</dbReference>
<reference evidence="6 7" key="1">
    <citation type="submission" date="2016-03" db="EMBL/GenBank/DDBJ databases">
        <authorList>
            <person name="Ploux O."/>
        </authorList>
    </citation>
    <scope>NUCLEOTIDE SEQUENCE [LARGE SCALE GENOMIC DNA]</scope>
    <source>
        <strain evidence="6 7">R0</strain>
    </source>
</reference>
<keyword evidence="7" id="KW-1185">Reference proteome</keyword>
<feature type="binding site" evidence="4">
    <location>
        <position position="62"/>
    </location>
    <ligand>
        <name>substrate</name>
    </ligand>
</feature>
<evidence type="ECO:0000256" key="1">
    <source>
        <dbReference type="ARBA" id="ARBA00010638"/>
    </source>
</evidence>
<feature type="binding site" evidence="4">
    <location>
        <begin position="12"/>
        <end position="16"/>
    </location>
    <ligand>
        <name>ATP</name>
        <dbReference type="ChEBI" id="CHEBI:30616"/>
    </ligand>
</feature>
<dbReference type="AlphaFoldDB" id="A0A150WF83"/>
<keyword evidence="5" id="KW-0479">Metal-binding</keyword>
<organism evidence="6 7">
    <name type="scientific">Bdellovibrio bacteriovorus</name>
    <dbReference type="NCBI Taxonomy" id="959"/>
    <lineage>
        <taxon>Bacteria</taxon>
        <taxon>Pseudomonadati</taxon>
        <taxon>Bdellovibrionota</taxon>
        <taxon>Bdellovibrionia</taxon>
        <taxon>Bdellovibrionales</taxon>
        <taxon>Pseudobdellovibrionaceae</taxon>
        <taxon>Bdellovibrio</taxon>
    </lineage>
</organism>